<dbReference type="HAMAP" id="MF_01615">
    <property type="entry name" value="PdxT"/>
    <property type="match status" value="1"/>
</dbReference>
<dbReference type="PROSITE" id="PS51130">
    <property type="entry name" value="PDXT_SNO_2"/>
    <property type="match status" value="1"/>
</dbReference>
<sequence>MPVGVLALQGSVREHLDLLERSGGKGIPVKTLRELEQVQGLILPGGESTAMGKLLQDGGLMAPLAERIRRGMPVWGTCAGMVLLASGIEGEETVHLGVMDMTVRRNAYGTQRESFSVRDRIPEMGLGEVPLVFIRAPHIVHAARSVRILKTVRGAAVAARQKNMLATSFHPELTAETGFHRYFLDMVEEAGGSRMFTAP</sequence>
<dbReference type="InterPro" id="IPR002161">
    <property type="entry name" value="PdxT/SNO"/>
</dbReference>
<keyword evidence="2 10" id="KW-0378">Hydrolase</keyword>
<evidence type="ECO:0000313" key="14">
    <source>
        <dbReference type="Proteomes" id="UP000461585"/>
    </source>
</evidence>
<dbReference type="Gene3D" id="3.40.50.880">
    <property type="match status" value="1"/>
</dbReference>
<comment type="pathway">
    <text evidence="10">Cofactor biosynthesis; pyridoxal 5'-phosphate biosynthesis.</text>
</comment>
<dbReference type="SUPFAM" id="SSF52317">
    <property type="entry name" value="Class I glutamine amidotransferase-like"/>
    <property type="match status" value="1"/>
</dbReference>
<dbReference type="CDD" id="cd01749">
    <property type="entry name" value="GATase1_PB"/>
    <property type="match status" value="1"/>
</dbReference>
<evidence type="ECO:0000256" key="9">
    <source>
        <dbReference type="ARBA" id="ARBA00064749"/>
    </source>
</evidence>
<dbReference type="EC" id="4.3.3.6" evidence="10"/>
<comment type="catalytic activity">
    <reaction evidence="6 10">
        <text>aldehydo-D-ribose 5-phosphate + D-glyceraldehyde 3-phosphate + L-glutamine = pyridoxal 5'-phosphate + L-glutamate + phosphate + 3 H2O + H(+)</text>
        <dbReference type="Rhea" id="RHEA:31507"/>
        <dbReference type="ChEBI" id="CHEBI:15377"/>
        <dbReference type="ChEBI" id="CHEBI:15378"/>
        <dbReference type="ChEBI" id="CHEBI:29985"/>
        <dbReference type="ChEBI" id="CHEBI:43474"/>
        <dbReference type="ChEBI" id="CHEBI:58273"/>
        <dbReference type="ChEBI" id="CHEBI:58359"/>
        <dbReference type="ChEBI" id="CHEBI:59776"/>
        <dbReference type="ChEBI" id="CHEBI:597326"/>
        <dbReference type="EC" id="4.3.3.6"/>
    </reaction>
</comment>
<dbReference type="GO" id="GO:0005829">
    <property type="term" value="C:cytosol"/>
    <property type="evidence" value="ECO:0007669"/>
    <property type="project" value="TreeGrafter"/>
</dbReference>
<feature type="active site" description="Nucleophile" evidence="10 11">
    <location>
        <position position="78"/>
    </location>
</feature>
<dbReference type="UniPathway" id="UPA00245"/>
<evidence type="ECO:0000256" key="1">
    <source>
        <dbReference type="ARBA" id="ARBA00008345"/>
    </source>
</evidence>
<dbReference type="InterPro" id="IPR029062">
    <property type="entry name" value="Class_I_gatase-like"/>
</dbReference>
<evidence type="ECO:0000256" key="7">
    <source>
        <dbReference type="ARBA" id="ARBA00049534"/>
    </source>
</evidence>
<dbReference type="PANTHER" id="PTHR31559:SF0">
    <property type="entry name" value="PYRIDOXAL 5'-PHOSPHATE SYNTHASE SUBUNIT SNO1-RELATED"/>
    <property type="match status" value="1"/>
</dbReference>
<protein>
    <recommendedName>
        <fullName evidence="10">Pyridoxal 5'-phosphate synthase subunit PdxT</fullName>
        <ecNumber evidence="10">4.3.3.6</ecNumber>
    </recommendedName>
    <alternativeName>
        <fullName evidence="10">Pdx2</fullName>
    </alternativeName>
    <alternativeName>
        <fullName evidence="10">Pyridoxal 5'-phosphate synthase glutaminase subunit</fullName>
        <ecNumber evidence="10">3.5.1.2</ecNumber>
    </alternativeName>
</protein>
<dbReference type="PANTHER" id="PTHR31559">
    <property type="entry name" value="PYRIDOXAL 5'-PHOSPHATE SYNTHASE SUBUNIT SNO"/>
    <property type="match status" value="1"/>
</dbReference>
<dbReference type="GO" id="GO:0008614">
    <property type="term" value="P:pyridoxine metabolic process"/>
    <property type="evidence" value="ECO:0007669"/>
    <property type="project" value="TreeGrafter"/>
</dbReference>
<dbReference type="FunFam" id="3.40.50.880:FF:000010">
    <property type="entry name" value="uncharacterized protein LOC100176842 isoform X2"/>
    <property type="match status" value="1"/>
</dbReference>
<evidence type="ECO:0000313" key="13">
    <source>
        <dbReference type="EMBL" id="NDL68317.1"/>
    </source>
</evidence>
<dbReference type="RefSeq" id="WP_162371040.1">
    <property type="nucleotide sequence ID" value="NZ_JAAEEH010000034.1"/>
</dbReference>
<keyword evidence="4 10" id="KW-0315">Glutamine amidotransferase</keyword>
<organism evidence="13 14">
    <name type="scientific">Anaerotalea alkaliphila</name>
    <dbReference type="NCBI Taxonomy" id="2662126"/>
    <lineage>
        <taxon>Bacteria</taxon>
        <taxon>Bacillati</taxon>
        <taxon>Bacillota</taxon>
        <taxon>Clostridia</taxon>
        <taxon>Eubacteriales</taxon>
        <taxon>Anaerotalea</taxon>
    </lineage>
</organism>
<keyword evidence="3 10" id="KW-0663">Pyridoxal phosphate</keyword>
<dbReference type="PROSITE" id="PS51273">
    <property type="entry name" value="GATASE_TYPE_1"/>
    <property type="match status" value="1"/>
</dbReference>
<evidence type="ECO:0000256" key="3">
    <source>
        <dbReference type="ARBA" id="ARBA00022898"/>
    </source>
</evidence>
<comment type="caution">
    <text evidence="13">The sequence shown here is derived from an EMBL/GenBank/DDBJ whole genome shotgun (WGS) entry which is preliminary data.</text>
</comment>
<dbReference type="EMBL" id="JAAEEH010000034">
    <property type="protein sequence ID" value="NDL68317.1"/>
    <property type="molecule type" value="Genomic_DNA"/>
</dbReference>
<dbReference type="GO" id="GO:0004359">
    <property type="term" value="F:glutaminase activity"/>
    <property type="evidence" value="ECO:0007669"/>
    <property type="project" value="UniProtKB-UniRule"/>
</dbReference>
<feature type="binding site" evidence="10 12">
    <location>
        <begin position="46"/>
        <end position="48"/>
    </location>
    <ligand>
        <name>L-glutamine</name>
        <dbReference type="ChEBI" id="CHEBI:58359"/>
    </ligand>
</feature>
<accession>A0A7X5HX95</accession>
<dbReference type="GO" id="GO:0036381">
    <property type="term" value="F:pyridoxal 5'-phosphate synthase (glutamine hydrolysing) activity"/>
    <property type="evidence" value="ECO:0007669"/>
    <property type="project" value="UniProtKB-UniRule"/>
</dbReference>
<comment type="similarity">
    <text evidence="1 10">Belongs to the glutaminase PdxT/SNO family.</text>
</comment>
<evidence type="ECO:0000256" key="5">
    <source>
        <dbReference type="ARBA" id="ARBA00023239"/>
    </source>
</evidence>
<reference evidence="13 14" key="1">
    <citation type="submission" date="2020-01" db="EMBL/GenBank/DDBJ databases">
        <title>Anaeroalcalibacter tamaniensis gen. nov., sp. nov., moderately halophilic strictly anaerobic fermenter bacterium from mud volcano of Taman peninsula.</title>
        <authorList>
            <person name="Frolova A."/>
            <person name="Merkel A.Y."/>
            <person name="Slobodkin A.I."/>
        </authorList>
    </citation>
    <scope>NUCLEOTIDE SEQUENCE [LARGE SCALE GENOMIC DNA]</scope>
    <source>
        <strain evidence="13 14">F-3ap</strain>
    </source>
</reference>
<dbReference type="InterPro" id="IPR021196">
    <property type="entry name" value="PdxT/SNO_CS"/>
</dbReference>
<dbReference type="Proteomes" id="UP000461585">
    <property type="component" value="Unassembled WGS sequence"/>
</dbReference>
<feature type="binding site" evidence="10 12">
    <location>
        <begin position="134"/>
        <end position="135"/>
    </location>
    <ligand>
        <name>L-glutamine</name>
        <dbReference type="ChEBI" id="CHEBI:58359"/>
    </ligand>
</feature>
<evidence type="ECO:0000256" key="12">
    <source>
        <dbReference type="PIRSR" id="PIRSR005639-2"/>
    </source>
</evidence>
<keyword evidence="14" id="KW-1185">Reference proteome</keyword>
<dbReference type="GO" id="GO:1903600">
    <property type="term" value="C:glutaminase complex"/>
    <property type="evidence" value="ECO:0007669"/>
    <property type="project" value="TreeGrafter"/>
</dbReference>
<comment type="subunit">
    <text evidence="9 10">In the presence of PdxS, forms a dodecamer of heterodimers. Only shows activity in the heterodimer.</text>
</comment>
<evidence type="ECO:0000256" key="8">
    <source>
        <dbReference type="ARBA" id="ARBA00054599"/>
    </source>
</evidence>
<evidence type="ECO:0000256" key="10">
    <source>
        <dbReference type="HAMAP-Rule" id="MF_01615"/>
    </source>
</evidence>
<evidence type="ECO:0000256" key="11">
    <source>
        <dbReference type="PIRSR" id="PIRSR005639-1"/>
    </source>
</evidence>
<feature type="binding site" evidence="10 12">
    <location>
        <position position="105"/>
    </location>
    <ligand>
        <name>L-glutamine</name>
        <dbReference type="ChEBI" id="CHEBI:58359"/>
    </ligand>
</feature>
<dbReference type="GO" id="GO:0006543">
    <property type="term" value="P:L-glutamine catabolic process"/>
    <property type="evidence" value="ECO:0007669"/>
    <property type="project" value="UniProtKB-UniRule"/>
</dbReference>
<gene>
    <name evidence="10 13" type="primary">pdxT</name>
    <name evidence="13" type="ORF">GXN74_11250</name>
</gene>
<dbReference type="GO" id="GO:0042823">
    <property type="term" value="P:pyridoxal phosphate biosynthetic process"/>
    <property type="evidence" value="ECO:0007669"/>
    <property type="project" value="UniProtKB-UniRule"/>
</dbReference>
<feature type="active site" description="Charge relay system" evidence="10 11">
    <location>
        <position position="170"/>
    </location>
</feature>
<dbReference type="AlphaFoldDB" id="A0A7X5HX95"/>
<evidence type="ECO:0000256" key="4">
    <source>
        <dbReference type="ARBA" id="ARBA00022962"/>
    </source>
</evidence>
<evidence type="ECO:0000256" key="2">
    <source>
        <dbReference type="ARBA" id="ARBA00022801"/>
    </source>
</evidence>
<keyword evidence="5 10" id="KW-0456">Lyase</keyword>
<dbReference type="Pfam" id="PF01174">
    <property type="entry name" value="SNO"/>
    <property type="match status" value="1"/>
</dbReference>
<name>A0A7X5HX95_9FIRM</name>
<proteinExistence type="inferred from homology"/>
<comment type="catalytic activity">
    <reaction evidence="7 10">
        <text>L-glutamine + H2O = L-glutamate + NH4(+)</text>
        <dbReference type="Rhea" id="RHEA:15889"/>
        <dbReference type="ChEBI" id="CHEBI:15377"/>
        <dbReference type="ChEBI" id="CHEBI:28938"/>
        <dbReference type="ChEBI" id="CHEBI:29985"/>
        <dbReference type="ChEBI" id="CHEBI:58359"/>
        <dbReference type="EC" id="3.5.1.2"/>
    </reaction>
</comment>
<feature type="active site" description="Charge relay system" evidence="10 11">
    <location>
        <position position="172"/>
    </location>
</feature>
<evidence type="ECO:0000256" key="6">
    <source>
        <dbReference type="ARBA" id="ARBA00047992"/>
    </source>
</evidence>
<dbReference type="PROSITE" id="PS01236">
    <property type="entry name" value="PDXT_SNO_1"/>
    <property type="match status" value="1"/>
</dbReference>
<dbReference type="PIRSF" id="PIRSF005639">
    <property type="entry name" value="Glut_amidoT_SNO"/>
    <property type="match status" value="1"/>
</dbReference>
<comment type="function">
    <text evidence="8 10">Catalyzes the hydrolysis of glutamine to glutamate and ammonia as part of the biosynthesis of pyridoxal 5'-phosphate. The resulting ammonia molecule is channeled to the active site of PdxS.</text>
</comment>
<dbReference type="NCBIfam" id="TIGR03800">
    <property type="entry name" value="PLP_synth_Pdx2"/>
    <property type="match status" value="1"/>
</dbReference>
<dbReference type="EC" id="3.5.1.2" evidence="10"/>